<dbReference type="InterPro" id="IPR006073">
    <property type="entry name" value="GTP-bd"/>
</dbReference>
<dbReference type="Pfam" id="PF01926">
    <property type="entry name" value="MMR_HSR1"/>
    <property type="match status" value="1"/>
</dbReference>
<keyword evidence="3" id="KW-1185">Reference proteome</keyword>
<feature type="domain" description="G" evidence="1">
    <location>
        <begin position="9"/>
        <end position="89"/>
    </location>
</feature>
<dbReference type="EMBL" id="ARXR01000005">
    <property type="protein sequence ID" value="MBF5052379.1"/>
    <property type="molecule type" value="Genomic_DNA"/>
</dbReference>
<dbReference type="RefSeq" id="WP_194855351.1">
    <property type="nucleotide sequence ID" value="NZ_ARXR01000005.1"/>
</dbReference>
<evidence type="ECO:0000313" key="2">
    <source>
        <dbReference type="EMBL" id="MBF5052379.1"/>
    </source>
</evidence>
<protein>
    <recommendedName>
        <fullName evidence="1">G domain-containing protein</fullName>
    </recommendedName>
</protein>
<dbReference type="InterPro" id="IPR021871">
    <property type="entry name" value="DUF3482"/>
</dbReference>
<sequence>MSERPLPRFAVVGHPNKGKSSIVATLAQNDGIAIALEPGTTRENGHYPLRVDDRLLYELIDTPGFQRPRRVLAWLQAHSLSASDRPDTVRAFVTQHRDDPRFHDECQLLTPILEGAGILYVVDGAVPYSREQEAEMEILRWTGRPSLALINRIGAGDHLADWRAALGQYFQIVRDFDAVHAPFEAHLSLLRGFGQLAPEWEAPLEEATHHLRDQRRHRQRQALQLIAAALADMLTHRETGRLRDDGNRDALEHELGQRWRDWQRQREQGLRRDVEALYQHRHLRRREQALAWQPGSDLFSEQARRTWGVSRTYLATAGFGAGALGGAGIDALAAGHSLGAGALIGGVLGAAGSVFYGGKYADKLGALKVLERFTGGAEAAFGPVRDPQFGYVVLGRALEHWHQVSHRNHAGRDPLTLGDADRHWLEQLPRGQRQRLQKALQDPPREPGDVKRRDALETAVEQAGEAFLAWRSGSL</sequence>
<dbReference type="Proteomes" id="UP000644441">
    <property type="component" value="Unassembled WGS sequence"/>
</dbReference>
<comment type="caution">
    <text evidence="2">The sequence shown here is derived from an EMBL/GenBank/DDBJ whole genome shotgun (WGS) entry which is preliminary data.</text>
</comment>
<proteinExistence type="predicted"/>
<organism evidence="2 3">
    <name type="scientific">Alloalcanivorax venustensis ISO4</name>
    <dbReference type="NCBI Taxonomy" id="1177184"/>
    <lineage>
        <taxon>Bacteria</taxon>
        <taxon>Pseudomonadati</taxon>
        <taxon>Pseudomonadota</taxon>
        <taxon>Gammaproteobacteria</taxon>
        <taxon>Oceanospirillales</taxon>
        <taxon>Alcanivoracaceae</taxon>
        <taxon>Alloalcanivorax</taxon>
    </lineage>
</organism>
<evidence type="ECO:0000259" key="1">
    <source>
        <dbReference type="Pfam" id="PF01926"/>
    </source>
</evidence>
<accession>A0ABS0AE18</accession>
<gene>
    <name evidence="2" type="ORF">ISO4_00981</name>
</gene>
<name>A0ABS0AE18_9GAMM</name>
<dbReference type="InterPro" id="IPR027417">
    <property type="entry name" value="P-loop_NTPase"/>
</dbReference>
<dbReference type="Pfam" id="PF11981">
    <property type="entry name" value="DUF3482"/>
    <property type="match status" value="1"/>
</dbReference>
<evidence type="ECO:0000313" key="3">
    <source>
        <dbReference type="Proteomes" id="UP000644441"/>
    </source>
</evidence>
<dbReference type="SUPFAM" id="SSF52540">
    <property type="entry name" value="P-loop containing nucleoside triphosphate hydrolases"/>
    <property type="match status" value="1"/>
</dbReference>
<reference evidence="2 3" key="1">
    <citation type="submission" date="2012-09" db="EMBL/GenBank/DDBJ databases">
        <title>Genome Sequence of alkane-degrading Bacterium Alcanivorax venustensis ISO4.</title>
        <authorList>
            <person name="Lai Q."/>
            <person name="Shao Z."/>
        </authorList>
    </citation>
    <scope>NUCLEOTIDE SEQUENCE [LARGE SCALE GENOMIC DNA]</scope>
    <source>
        <strain evidence="2 3">ISO4</strain>
    </source>
</reference>
<dbReference type="Gene3D" id="3.40.50.300">
    <property type="entry name" value="P-loop containing nucleotide triphosphate hydrolases"/>
    <property type="match status" value="1"/>
</dbReference>